<protein>
    <submittedName>
        <fullName evidence="2">Uncharacterized protein</fullName>
    </submittedName>
</protein>
<evidence type="ECO:0000313" key="3">
    <source>
        <dbReference type="Proteomes" id="UP001185012"/>
    </source>
</evidence>
<sequence>MKKGWLLALCAVLLIVGTGCGMFSDKEADADAEEKGPQVSKIEFGDYPRDEGNFEALNRRKHFGKDESFAMVFHMPKEQQFDTTRLKIQIINKDGDRVLQEMIQEVKPDENKYKWEFSNSYEFHGFYETGNYEMKVWRGEDLLAEGEFVITD</sequence>
<proteinExistence type="predicted"/>
<evidence type="ECO:0000256" key="1">
    <source>
        <dbReference type="SAM" id="SignalP"/>
    </source>
</evidence>
<feature type="chain" id="PRO_5047257891" evidence="1">
    <location>
        <begin position="22"/>
        <end position="152"/>
    </location>
</feature>
<organism evidence="2 3">
    <name type="scientific">Desmospora profundinema</name>
    <dbReference type="NCBI Taxonomy" id="1571184"/>
    <lineage>
        <taxon>Bacteria</taxon>
        <taxon>Bacillati</taxon>
        <taxon>Bacillota</taxon>
        <taxon>Bacilli</taxon>
        <taxon>Bacillales</taxon>
        <taxon>Thermoactinomycetaceae</taxon>
        <taxon>Desmospora</taxon>
    </lineage>
</organism>
<name>A0ABU1IQG1_9BACL</name>
<accession>A0ABU1IQG1</accession>
<reference evidence="2 3" key="1">
    <citation type="submission" date="2023-07" db="EMBL/GenBank/DDBJ databases">
        <title>Genomic Encyclopedia of Type Strains, Phase IV (KMG-IV): sequencing the most valuable type-strain genomes for metagenomic binning, comparative biology and taxonomic classification.</title>
        <authorList>
            <person name="Goeker M."/>
        </authorList>
    </citation>
    <scope>NUCLEOTIDE SEQUENCE [LARGE SCALE GENOMIC DNA]</scope>
    <source>
        <strain evidence="2 3">DSM 45903</strain>
    </source>
</reference>
<comment type="caution">
    <text evidence="2">The sequence shown here is derived from an EMBL/GenBank/DDBJ whole genome shotgun (WGS) entry which is preliminary data.</text>
</comment>
<dbReference type="EMBL" id="JAVDQG010000007">
    <property type="protein sequence ID" value="MDR6227042.1"/>
    <property type="molecule type" value="Genomic_DNA"/>
</dbReference>
<dbReference type="PROSITE" id="PS51257">
    <property type="entry name" value="PROKAR_LIPOPROTEIN"/>
    <property type="match status" value="1"/>
</dbReference>
<keyword evidence="3" id="KW-1185">Reference proteome</keyword>
<dbReference type="Proteomes" id="UP001185012">
    <property type="component" value="Unassembled WGS sequence"/>
</dbReference>
<keyword evidence="1" id="KW-0732">Signal</keyword>
<dbReference type="RefSeq" id="WP_309867774.1">
    <property type="nucleotide sequence ID" value="NZ_JAVDQG010000007.1"/>
</dbReference>
<evidence type="ECO:0000313" key="2">
    <source>
        <dbReference type="EMBL" id="MDR6227042.1"/>
    </source>
</evidence>
<feature type="signal peptide" evidence="1">
    <location>
        <begin position="1"/>
        <end position="21"/>
    </location>
</feature>
<gene>
    <name evidence="2" type="ORF">JOE21_003054</name>
</gene>